<feature type="transmembrane region" description="Helical" evidence="1">
    <location>
        <begin position="7"/>
        <end position="26"/>
    </location>
</feature>
<proteinExistence type="predicted"/>
<keyword evidence="1" id="KW-1133">Transmembrane helix</keyword>
<feature type="transmembrane region" description="Helical" evidence="1">
    <location>
        <begin position="32"/>
        <end position="50"/>
    </location>
</feature>
<comment type="caution">
    <text evidence="2">The sequence shown here is derived from an EMBL/GenBank/DDBJ whole genome shotgun (WGS) entry which is preliminary data.</text>
</comment>
<reference evidence="2" key="1">
    <citation type="submission" date="2019-08" db="EMBL/GenBank/DDBJ databases">
        <authorList>
            <person name="Kucharzyk K."/>
            <person name="Murdoch R.W."/>
            <person name="Higgins S."/>
            <person name="Loffler F."/>
        </authorList>
    </citation>
    <scope>NUCLEOTIDE SEQUENCE</scope>
</reference>
<dbReference type="AlphaFoldDB" id="A0A644V2C9"/>
<feature type="transmembrane region" description="Helical" evidence="1">
    <location>
        <begin position="87"/>
        <end position="105"/>
    </location>
</feature>
<keyword evidence="1" id="KW-0472">Membrane</keyword>
<evidence type="ECO:0000313" key="2">
    <source>
        <dbReference type="EMBL" id="MPL85185.1"/>
    </source>
</evidence>
<keyword evidence="1" id="KW-0812">Transmembrane</keyword>
<accession>A0A644V2C9</accession>
<protein>
    <submittedName>
        <fullName evidence="2">Uncharacterized protein</fullName>
    </submittedName>
</protein>
<feature type="transmembrane region" description="Helical" evidence="1">
    <location>
        <begin position="62"/>
        <end position="81"/>
    </location>
</feature>
<evidence type="ECO:0000256" key="1">
    <source>
        <dbReference type="SAM" id="Phobius"/>
    </source>
</evidence>
<sequence>MSKKNKLLIGLSLVILVIIYAIVKAYSNNNPYVTLAFFGIIGFSSAIYGAKKFNKDRTVKNIIGGVLMIILSFAGIYFALFSELFNHLIYGLICILLVIPIFFIFRNTVK</sequence>
<name>A0A644V2C9_9ZZZZ</name>
<dbReference type="EMBL" id="VSSQ01000201">
    <property type="protein sequence ID" value="MPL85185.1"/>
    <property type="molecule type" value="Genomic_DNA"/>
</dbReference>
<gene>
    <name evidence="2" type="ORF">SDC9_31153</name>
</gene>
<organism evidence="2">
    <name type="scientific">bioreactor metagenome</name>
    <dbReference type="NCBI Taxonomy" id="1076179"/>
    <lineage>
        <taxon>unclassified sequences</taxon>
        <taxon>metagenomes</taxon>
        <taxon>ecological metagenomes</taxon>
    </lineage>
</organism>